<dbReference type="GO" id="GO:0016020">
    <property type="term" value="C:membrane"/>
    <property type="evidence" value="ECO:0007669"/>
    <property type="project" value="UniProtKB-SubCell"/>
</dbReference>
<dbReference type="GO" id="GO:0005262">
    <property type="term" value="F:calcium channel activity"/>
    <property type="evidence" value="ECO:0007669"/>
    <property type="project" value="TreeGrafter"/>
</dbReference>
<proteinExistence type="inferred from homology"/>
<dbReference type="GO" id="GO:0005509">
    <property type="term" value="F:calcium ion binding"/>
    <property type="evidence" value="ECO:0007669"/>
    <property type="project" value="InterPro"/>
</dbReference>
<dbReference type="GO" id="GO:0050982">
    <property type="term" value="P:detection of mechanical stimulus"/>
    <property type="evidence" value="ECO:0007669"/>
    <property type="project" value="TreeGrafter"/>
</dbReference>
<evidence type="ECO:0000256" key="2">
    <source>
        <dbReference type="ARBA" id="ARBA00007200"/>
    </source>
</evidence>
<evidence type="ECO:0000256" key="5">
    <source>
        <dbReference type="ARBA" id="ARBA00023136"/>
    </source>
</evidence>
<evidence type="ECO:0000259" key="11">
    <source>
        <dbReference type="Pfam" id="PF20519"/>
    </source>
</evidence>
<feature type="transmembrane region" description="Helical" evidence="9">
    <location>
        <begin position="332"/>
        <end position="353"/>
    </location>
</feature>
<feature type="transmembrane region" description="Helical" evidence="9">
    <location>
        <begin position="217"/>
        <end position="241"/>
    </location>
</feature>
<evidence type="ECO:0000256" key="8">
    <source>
        <dbReference type="SAM" id="MobiDB-lite"/>
    </source>
</evidence>
<name>A0A9W9ZYK3_9CNID</name>
<dbReference type="Pfam" id="PF20519">
    <property type="entry name" value="Polycystin_dom"/>
    <property type="match status" value="1"/>
</dbReference>
<reference evidence="12" key="1">
    <citation type="submission" date="2023-01" db="EMBL/GenBank/DDBJ databases">
        <title>Genome assembly of the deep-sea coral Lophelia pertusa.</title>
        <authorList>
            <person name="Herrera S."/>
            <person name="Cordes E."/>
        </authorList>
    </citation>
    <scope>NUCLEOTIDE SEQUENCE</scope>
    <source>
        <strain evidence="12">USNM1676648</strain>
        <tissue evidence="12">Polyp</tissue>
    </source>
</reference>
<accession>A0A9W9ZYK3</accession>
<feature type="region of interest" description="Disordered" evidence="8">
    <location>
        <begin position="585"/>
        <end position="623"/>
    </location>
</feature>
<evidence type="ECO:0000256" key="7">
    <source>
        <dbReference type="PIRSR" id="PIRSR603915-2"/>
    </source>
</evidence>
<comment type="similarity">
    <text evidence="2">Belongs to the polycystin family.</text>
</comment>
<evidence type="ECO:0000313" key="13">
    <source>
        <dbReference type="Proteomes" id="UP001163046"/>
    </source>
</evidence>
<dbReference type="InterPro" id="IPR046791">
    <property type="entry name" value="Polycystin_dom"/>
</dbReference>
<evidence type="ECO:0000256" key="3">
    <source>
        <dbReference type="ARBA" id="ARBA00022692"/>
    </source>
</evidence>
<feature type="compositionally biased region" description="Low complexity" evidence="8">
    <location>
        <begin position="614"/>
        <end position="623"/>
    </location>
</feature>
<dbReference type="InterPro" id="IPR003915">
    <property type="entry name" value="PKD_2"/>
</dbReference>
<feature type="transmembrane region" description="Helical" evidence="9">
    <location>
        <begin position="303"/>
        <end position="326"/>
    </location>
</feature>
<evidence type="ECO:0000313" key="12">
    <source>
        <dbReference type="EMBL" id="KAJ7390231.1"/>
    </source>
</evidence>
<comment type="subcellular location">
    <subcellularLocation>
        <location evidence="1">Membrane</location>
        <topology evidence="1">Multi-pass membrane protein</topology>
    </subcellularLocation>
</comment>
<keyword evidence="4 9" id="KW-1133">Transmembrane helix</keyword>
<feature type="domain" description="Polycystin" evidence="11">
    <location>
        <begin position="4"/>
        <end position="168"/>
    </location>
</feature>
<evidence type="ECO:0000256" key="4">
    <source>
        <dbReference type="ARBA" id="ARBA00022989"/>
    </source>
</evidence>
<feature type="disulfide bond" evidence="7">
    <location>
        <begin position="21"/>
        <end position="34"/>
    </location>
</feature>
<evidence type="ECO:0000256" key="9">
    <source>
        <dbReference type="SAM" id="Phobius"/>
    </source>
</evidence>
<keyword evidence="6" id="KW-0325">Glycoprotein</keyword>
<feature type="domain" description="Polycystin cation channel PKD1/PKD2" evidence="10">
    <location>
        <begin position="176"/>
        <end position="393"/>
    </location>
</feature>
<evidence type="ECO:0008006" key="14">
    <source>
        <dbReference type="Google" id="ProtNLM"/>
    </source>
</evidence>
<evidence type="ECO:0000259" key="10">
    <source>
        <dbReference type="Pfam" id="PF08016"/>
    </source>
</evidence>
<feature type="transmembrane region" description="Helical" evidence="9">
    <location>
        <begin position="365"/>
        <end position="386"/>
    </location>
</feature>
<keyword evidence="5 9" id="KW-0472">Membrane</keyword>
<evidence type="ECO:0000256" key="6">
    <source>
        <dbReference type="ARBA" id="ARBA00023180"/>
    </source>
</evidence>
<dbReference type="InterPro" id="IPR013122">
    <property type="entry name" value="PKD1_2_channel"/>
</dbReference>
<feature type="compositionally biased region" description="Polar residues" evidence="8">
    <location>
        <begin position="604"/>
        <end position="613"/>
    </location>
</feature>
<dbReference type="PANTHER" id="PTHR10877">
    <property type="entry name" value="POLYCYSTIN FAMILY MEMBER"/>
    <property type="match status" value="1"/>
</dbReference>
<gene>
    <name evidence="12" type="ORF">OS493_026743</name>
</gene>
<keyword evidence="3 9" id="KW-0812">Transmembrane</keyword>
<keyword evidence="13" id="KW-1185">Reference proteome</keyword>
<comment type="caution">
    <text evidence="12">The sequence shown here is derived from an EMBL/GenBank/DDBJ whole genome shotgun (WGS) entry which is preliminary data.</text>
</comment>
<dbReference type="InterPro" id="IPR051223">
    <property type="entry name" value="Polycystin"/>
</dbReference>
<dbReference type="PANTHER" id="PTHR10877:SF150">
    <property type="entry name" value="REJ DOMAIN-CONTAINING PROTEIN"/>
    <property type="match status" value="1"/>
</dbReference>
<dbReference type="AlphaFoldDB" id="A0A9W9ZYK3"/>
<evidence type="ECO:0000256" key="1">
    <source>
        <dbReference type="ARBA" id="ARBA00004141"/>
    </source>
</evidence>
<feature type="region of interest" description="Disordered" evidence="8">
    <location>
        <begin position="538"/>
        <end position="558"/>
    </location>
</feature>
<dbReference type="PRINTS" id="PR01433">
    <property type="entry name" value="POLYCYSTIN2"/>
</dbReference>
<dbReference type="Gene3D" id="1.10.287.70">
    <property type="match status" value="1"/>
</dbReference>
<organism evidence="12 13">
    <name type="scientific">Desmophyllum pertusum</name>
    <dbReference type="NCBI Taxonomy" id="174260"/>
    <lineage>
        <taxon>Eukaryota</taxon>
        <taxon>Metazoa</taxon>
        <taxon>Cnidaria</taxon>
        <taxon>Anthozoa</taxon>
        <taxon>Hexacorallia</taxon>
        <taxon>Scleractinia</taxon>
        <taxon>Caryophylliina</taxon>
        <taxon>Caryophylliidae</taxon>
        <taxon>Desmophyllum</taxon>
    </lineage>
</organism>
<dbReference type="OrthoDB" id="6021456at2759"/>
<dbReference type="FunFam" id="1.10.287.70:FF:000086">
    <property type="entry name" value="Polycystic kidney disease 2"/>
    <property type="match status" value="1"/>
</dbReference>
<dbReference type="EMBL" id="MU825419">
    <property type="protein sequence ID" value="KAJ7390231.1"/>
    <property type="molecule type" value="Genomic_DNA"/>
</dbReference>
<dbReference type="Pfam" id="PF08016">
    <property type="entry name" value="PKD_channel"/>
    <property type="match status" value="1"/>
</dbReference>
<dbReference type="Proteomes" id="UP001163046">
    <property type="component" value="Unassembled WGS sequence"/>
</dbReference>
<sequence length="650" mass="74352">MFYVVGVARLRQLRVKEEGSCTIPEHLPNSIATCASYYTWDDEEEGAFHPGWDRMEDNDVEKLPDGHQSPWIWQSAMRLNGTPFWGLFASYWGGGFVYNLDSARLTSLKNIQDLQVDGWIDRYTRAVFTEFTVYNAHTNFFGVVTLLTELLPTGGYHHYPKVSTIRLYRYTGPEQVVVMAFEFVFFAFLCVFCYSEVKQLFVLGKKYFADPWNYTEVLVICSSFSAIFLYLAELGFAKLAISRMRANPEAFISFDYIIFLDEAYMSILGFAVFCAFLKFLKLLRFNRRMSTLVQTVKVSFKPLLSFAFMFLLFFMAFAQAAFLVFGPVNENYATFVVTSETMLAMTLGGFDFMGLQEANRLIGPIFFIAYMVFIFLILVNVFLSIVNDAFAEVSSDVSKQTNEHEVLDYILYCLKEQILGRYASSPFKPLYKPSLTDFERAVADIEESAENIVHAVDNINLEEQRQANWLKIDKTKTNEKKTTLIRFMLHLDEDFDEDDFANAIPLMAKFLSEHTQEEMQDIYQKHRERVLLSQFHVSSISPDESSGEEHYETIDTDDDNSFNGWIDFDQPTYGNLDTTSGIRSLHSIKEENEPSETGDVYNSRKCSSASSPNDVVTSSDCTSSSLNDISVEILDQPKEGDTSSQLSTPF</sequence>
<feature type="transmembrane region" description="Helical" evidence="9">
    <location>
        <begin position="176"/>
        <end position="197"/>
    </location>
</feature>
<protein>
    <recommendedName>
        <fullName evidence="14">Polycystic kidney disease 2-like 1 protein</fullName>
    </recommendedName>
</protein>
<feature type="transmembrane region" description="Helical" evidence="9">
    <location>
        <begin position="263"/>
        <end position="283"/>
    </location>
</feature>